<protein>
    <recommendedName>
        <fullName evidence="2">DUF3071 domain-containing protein</fullName>
    </recommendedName>
</protein>
<dbReference type="Proteomes" id="UP001054925">
    <property type="component" value="Unassembled WGS sequence"/>
</dbReference>
<dbReference type="InterPro" id="IPR021421">
    <property type="entry name" value="DUF3071"/>
</dbReference>
<dbReference type="Pfam" id="PF11268">
    <property type="entry name" value="DUF3071"/>
    <property type="match status" value="1"/>
</dbReference>
<evidence type="ECO:0000256" key="1">
    <source>
        <dbReference type="SAM" id="MobiDB-lite"/>
    </source>
</evidence>
<feature type="region of interest" description="Disordered" evidence="1">
    <location>
        <begin position="309"/>
        <end position="425"/>
    </location>
</feature>
<evidence type="ECO:0000313" key="4">
    <source>
        <dbReference type="Proteomes" id="UP001054925"/>
    </source>
</evidence>
<dbReference type="NCBIfam" id="NF040712">
    <property type="entry name" value="SepH"/>
    <property type="match status" value="1"/>
</dbReference>
<sequence>MRELFINYSDSTKTSLVFETEEGDEFFVAVTEEMRSIVDGTSDSGSHNGLSSVSHLTPAVVSDDPDGDESEAAISVASEDATQDRNLDNAAEDSADTAADASEHAEQTTASDRSETSNGVEAAAKPQPAHPQNQFQRGPRKANTASTEQGARPYSDSMTMRPAEIQARVRAGASAAELAEEMGIAESRVEPFAYPVMLERNNIAELAKQAHPVREDGPAKLTLWEILATSFAARGHSLSDADWTAYREQSQPWVIKVSWKAGLSENEALWSFKQSMSSPSTVEARNSVAADLTDPDFVQPVRTLTSIGRGSRYDEAIDGPVSEDGRPRLAPVDEDYDEDAQGVYDQESDASGSDASRGDDSLSTDMTQSTTGPAADDKEESAESDEFLQHPDPEKKPTKRRRKAVTPHWEDVLLGVRANTKRPRN</sequence>
<feature type="compositionally biased region" description="Basic and acidic residues" evidence="1">
    <location>
        <begin position="387"/>
        <end position="396"/>
    </location>
</feature>
<dbReference type="AlphaFoldDB" id="A0AAV5G477"/>
<organism evidence="3 4">
    <name type="scientific">Corynebacterium ammoniagenes</name>
    <name type="common">Brevibacterium ammoniagenes</name>
    <dbReference type="NCBI Taxonomy" id="1697"/>
    <lineage>
        <taxon>Bacteria</taxon>
        <taxon>Bacillati</taxon>
        <taxon>Actinomycetota</taxon>
        <taxon>Actinomycetes</taxon>
        <taxon>Mycobacteriales</taxon>
        <taxon>Corynebacteriaceae</taxon>
        <taxon>Corynebacterium</taxon>
    </lineage>
</organism>
<reference evidence="3" key="1">
    <citation type="submission" date="2021-12" db="EMBL/GenBank/DDBJ databases">
        <title>Draft genome sequence of Corynebacterium ammoniagenes strain T-723.</title>
        <authorList>
            <person name="Matsuzawa M."/>
            <person name="Hiratani M."/>
            <person name="Abe I."/>
            <person name="Tsuji Y."/>
            <person name="Nakamura J."/>
        </authorList>
    </citation>
    <scope>NUCLEOTIDE SEQUENCE</scope>
    <source>
        <strain evidence="3">T-723</strain>
    </source>
</reference>
<evidence type="ECO:0000259" key="2">
    <source>
        <dbReference type="Pfam" id="PF11268"/>
    </source>
</evidence>
<feature type="compositionally biased region" description="Polar residues" evidence="1">
    <location>
        <begin position="107"/>
        <end position="119"/>
    </location>
</feature>
<accession>A0AAV5G477</accession>
<name>A0AAV5G477_CORAM</name>
<gene>
    <name evidence="3" type="ORF">CAT723_24720</name>
</gene>
<dbReference type="EMBL" id="BQKK01000010">
    <property type="protein sequence ID" value="GJN43993.1"/>
    <property type="molecule type" value="Genomic_DNA"/>
</dbReference>
<proteinExistence type="predicted"/>
<feature type="region of interest" description="Disordered" evidence="1">
    <location>
        <begin position="39"/>
        <end position="159"/>
    </location>
</feature>
<comment type="caution">
    <text evidence="3">The sequence shown here is derived from an EMBL/GenBank/DDBJ whole genome shotgun (WGS) entry which is preliminary data.</text>
</comment>
<evidence type="ECO:0000313" key="3">
    <source>
        <dbReference type="EMBL" id="GJN43993.1"/>
    </source>
</evidence>
<feature type="domain" description="DUF3071" evidence="2">
    <location>
        <begin position="1"/>
        <end position="272"/>
    </location>
</feature>
<dbReference type="InterPro" id="IPR047682">
    <property type="entry name" value="SepH-like"/>
</dbReference>
<dbReference type="RefSeq" id="WP_236164051.1">
    <property type="nucleotide sequence ID" value="NZ_BQKK01000010.1"/>
</dbReference>
<feature type="compositionally biased region" description="Polar residues" evidence="1">
    <location>
        <begin position="39"/>
        <end position="55"/>
    </location>
</feature>
<feature type="compositionally biased region" description="Acidic residues" evidence="1">
    <location>
        <begin position="377"/>
        <end position="386"/>
    </location>
</feature>